<evidence type="ECO:0000313" key="4">
    <source>
        <dbReference type="Proteomes" id="UP000316008"/>
    </source>
</evidence>
<dbReference type="AlphaFoldDB" id="A0A556N0M3"/>
<gene>
    <name evidence="3" type="ORF">FO442_07720</name>
</gene>
<organism evidence="3 4">
    <name type="scientific">Fluviicola chungangensis</name>
    <dbReference type="NCBI Taxonomy" id="2597671"/>
    <lineage>
        <taxon>Bacteria</taxon>
        <taxon>Pseudomonadati</taxon>
        <taxon>Bacteroidota</taxon>
        <taxon>Flavobacteriia</taxon>
        <taxon>Flavobacteriales</taxon>
        <taxon>Crocinitomicaceae</taxon>
        <taxon>Fluviicola</taxon>
    </lineage>
</organism>
<keyword evidence="4" id="KW-1185">Reference proteome</keyword>
<dbReference type="Proteomes" id="UP000316008">
    <property type="component" value="Unassembled WGS sequence"/>
</dbReference>
<comment type="caution">
    <text evidence="3">The sequence shown here is derived from an EMBL/GenBank/DDBJ whole genome shotgun (WGS) entry which is preliminary data.</text>
</comment>
<dbReference type="Pfam" id="PF18962">
    <property type="entry name" value="Por_Secre_tail"/>
    <property type="match status" value="1"/>
</dbReference>
<sequence length="242" mass="26976">MEQNLNYITMKRILLSLSMGLLCFWGSAQRLLDLQLTITAPQNGDTIEAEVPFNFVVNVKNADSVESLEATDSVYYYFILFGDTTVFAQNNQNHLDYTGNSLIPMQSFDIPRIIGFSDQFVGMTVDVCVYVKPENAQNPIEDPDQSNNMDCITVHVTSNNLSVSTHELSTVKIGPNPANDHFSLIGADENSVVSVMDLQGNRVDFNRDNGEKIDCSNWKNGVYLLNITNDLGTIVRKLIVSH</sequence>
<dbReference type="OrthoDB" id="849076at2"/>
<keyword evidence="1" id="KW-0732">Signal</keyword>
<dbReference type="NCBIfam" id="TIGR04183">
    <property type="entry name" value="Por_Secre_tail"/>
    <property type="match status" value="1"/>
</dbReference>
<feature type="domain" description="Secretion system C-terminal sorting" evidence="2">
    <location>
        <begin position="175"/>
        <end position="240"/>
    </location>
</feature>
<dbReference type="EMBL" id="VLPL01000003">
    <property type="protein sequence ID" value="TSJ45633.1"/>
    <property type="molecule type" value="Genomic_DNA"/>
</dbReference>
<dbReference type="InterPro" id="IPR026444">
    <property type="entry name" value="Secre_tail"/>
</dbReference>
<evidence type="ECO:0000313" key="3">
    <source>
        <dbReference type="EMBL" id="TSJ45633.1"/>
    </source>
</evidence>
<evidence type="ECO:0000259" key="2">
    <source>
        <dbReference type="Pfam" id="PF18962"/>
    </source>
</evidence>
<proteinExistence type="predicted"/>
<accession>A0A556N0M3</accession>
<name>A0A556N0M3_9FLAO</name>
<evidence type="ECO:0000256" key="1">
    <source>
        <dbReference type="ARBA" id="ARBA00022729"/>
    </source>
</evidence>
<reference evidence="3 4" key="1">
    <citation type="submission" date="2019-07" db="EMBL/GenBank/DDBJ databases">
        <authorList>
            <person name="Huq M.A."/>
        </authorList>
    </citation>
    <scope>NUCLEOTIDE SEQUENCE [LARGE SCALE GENOMIC DNA]</scope>
    <source>
        <strain evidence="3 4">MAH-3</strain>
    </source>
</reference>
<protein>
    <submittedName>
        <fullName evidence="3">T9SS type A sorting domain-containing protein</fullName>
    </submittedName>
</protein>